<comment type="cofactor">
    <cofactor evidence="1">
        <name>heme</name>
        <dbReference type="ChEBI" id="CHEBI:30413"/>
    </cofactor>
</comment>
<evidence type="ECO:0000256" key="3">
    <source>
        <dbReference type="ARBA" id="ARBA00022723"/>
    </source>
</evidence>
<dbReference type="AlphaFoldDB" id="A0A2J6S8W7"/>
<dbReference type="PANTHER" id="PTHR24287:SF19">
    <property type="entry name" value="CYTOCHROME P450"/>
    <property type="match status" value="1"/>
</dbReference>
<dbReference type="Gene3D" id="1.10.630.10">
    <property type="entry name" value="Cytochrome P450"/>
    <property type="match status" value="1"/>
</dbReference>
<dbReference type="GO" id="GO:0005506">
    <property type="term" value="F:iron ion binding"/>
    <property type="evidence" value="ECO:0007669"/>
    <property type="project" value="InterPro"/>
</dbReference>
<dbReference type="InterPro" id="IPR047146">
    <property type="entry name" value="Cyt_P450_E_CYP52_fungi"/>
</dbReference>
<evidence type="ECO:0000256" key="7">
    <source>
        <dbReference type="SAM" id="Phobius"/>
    </source>
</evidence>
<accession>A0A2J6S8W7</accession>
<organism evidence="8 9">
    <name type="scientific">Hyaloscypha variabilis (strain UAMH 11265 / GT02V1 / F)</name>
    <name type="common">Meliniomyces variabilis</name>
    <dbReference type="NCBI Taxonomy" id="1149755"/>
    <lineage>
        <taxon>Eukaryota</taxon>
        <taxon>Fungi</taxon>
        <taxon>Dikarya</taxon>
        <taxon>Ascomycota</taxon>
        <taxon>Pezizomycotina</taxon>
        <taxon>Leotiomycetes</taxon>
        <taxon>Helotiales</taxon>
        <taxon>Hyaloscyphaceae</taxon>
        <taxon>Hyaloscypha</taxon>
        <taxon>Hyaloscypha variabilis</taxon>
    </lineage>
</organism>
<evidence type="ECO:0000256" key="2">
    <source>
        <dbReference type="ARBA" id="ARBA00010617"/>
    </source>
</evidence>
<proteinExistence type="inferred from homology"/>
<dbReference type="Proteomes" id="UP000235786">
    <property type="component" value="Unassembled WGS sequence"/>
</dbReference>
<feature type="transmembrane region" description="Helical" evidence="7">
    <location>
        <begin position="12"/>
        <end position="31"/>
    </location>
</feature>
<evidence type="ECO:0000313" key="9">
    <source>
        <dbReference type="Proteomes" id="UP000235786"/>
    </source>
</evidence>
<evidence type="ECO:0000313" key="8">
    <source>
        <dbReference type="EMBL" id="PMD47212.1"/>
    </source>
</evidence>
<evidence type="ECO:0000256" key="6">
    <source>
        <dbReference type="ARBA" id="ARBA00023033"/>
    </source>
</evidence>
<keyword evidence="7" id="KW-0812">Transmembrane</keyword>
<sequence>MDVIFLKRDSAITFLVCAVLTVILGILYPKWQRNAKIRTLKQKYGCKDPNKYPHKDRVWGSDMVEARRKAMKEGWFFKLYDTQFELYGRTFEEIWRGKPLINTIEPANVQKVAALAHEDYGKDPERLMAQAPFLGPSILSHHGPAWKQARAMVKPIFSRAELSDIDHLASYTDRFMELLPNDGSMVDVQPLVRRLFLDVSMDFIFGRSLGFLQPEVPAEATEFLEAFKKAQEWAVKRRDAGWWDFRRYRYNEDKEFKDAYKTVHRYVDEQVARALRETMNDKPASEDPPVRRRYVLLDEMAKEIRDPIQLRYHVLAVFVPGRDGAGRAASNMIFQLARNPDIWMQLRQRALDSGDAPLTFEKLKSLAEFRYVFHETVRTIGPVGRIWRVAIRDTILPTGGGLDQKSPVFVARGTAVVSGTWSMCHDKAIWGDDADEFKPDRWIGRKTLWEFVPFWGGPRNCPAQQQVMTHAMYLLFRLAQRFESLENCDPVFEYIQNMSPSVESRNGVKVAFKNT</sequence>
<keyword evidence="5" id="KW-0408">Iron</keyword>
<protein>
    <submittedName>
        <fullName evidence="8">Cytochrome P450</fullName>
    </submittedName>
</protein>
<dbReference type="InterPro" id="IPR036396">
    <property type="entry name" value="Cyt_P450_sf"/>
</dbReference>
<reference evidence="8 9" key="1">
    <citation type="submission" date="2016-04" db="EMBL/GenBank/DDBJ databases">
        <title>A degradative enzymes factory behind the ericoid mycorrhizal symbiosis.</title>
        <authorList>
            <consortium name="DOE Joint Genome Institute"/>
            <person name="Martino E."/>
            <person name="Morin E."/>
            <person name="Grelet G."/>
            <person name="Kuo A."/>
            <person name="Kohler A."/>
            <person name="Daghino S."/>
            <person name="Barry K."/>
            <person name="Choi C."/>
            <person name="Cichocki N."/>
            <person name="Clum A."/>
            <person name="Copeland A."/>
            <person name="Hainaut M."/>
            <person name="Haridas S."/>
            <person name="Labutti K."/>
            <person name="Lindquist E."/>
            <person name="Lipzen A."/>
            <person name="Khouja H.-R."/>
            <person name="Murat C."/>
            <person name="Ohm R."/>
            <person name="Olson A."/>
            <person name="Spatafora J."/>
            <person name="Veneault-Fourrey C."/>
            <person name="Henrissat B."/>
            <person name="Grigoriev I."/>
            <person name="Martin F."/>
            <person name="Perotto S."/>
        </authorList>
    </citation>
    <scope>NUCLEOTIDE SEQUENCE [LARGE SCALE GENOMIC DNA]</scope>
    <source>
        <strain evidence="8 9">F</strain>
    </source>
</reference>
<dbReference type="STRING" id="1149755.A0A2J6S8W7"/>
<dbReference type="PANTHER" id="PTHR24287">
    <property type="entry name" value="P450, PUTATIVE (EUROFUNG)-RELATED"/>
    <property type="match status" value="1"/>
</dbReference>
<evidence type="ECO:0000256" key="4">
    <source>
        <dbReference type="ARBA" id="ARBA00023002"/>
    </source>
</evidence>
<keyword evidence="3" id="KW-0479">Metal-binding</keyword>
<evidence type="ECO:0000256" key="1">
    <source>
        <dbReference type="ARBA" id="ARBA00001971"/>
    </source>
</evidence>
<keyword evidence="6" id="KW-0503">Monooxygenase</keyword>
<keyword evidence="7" id="KW-1133">Transmembrane helix</keyword>
<dbReference type="GO" id="GO:0016712">
    <property type="term" value="F:oxidoreductase activity, acting on paired donors, with incorporation or reduction of molecular oxygen, reduced flavin or flavoprotein as one donor, and incorporation of one atom of oxygen"/>
    <property type="evidence" value="ECO:0007669"/>
    <property type="project" value="InterPro"/>
</dbReference>
<dbReference type="GO" id="GO:0020037">
    <property type="term" value="F:heme binding"/>
    <property type="evidence" value="ECO:0007669"/>
    <property type="project" value="InterPro"/>
</dbReference>
<comment type="similarity">
    <text evidence="2">Belongs to the cytochrome P450 family.</text>
</comment>
<name>A0A2J6S8W7_HYAVF</name>
<dbReference type="EMBL" id="KZ613938">
    <property type="protein sequence ID" value="PMD47212.1"/>
    <property type="molecule type" value="Genomic_DNA"/>
</dbReference>
<keyword evidence="4" id="KW-0560">Oxidoreductase</keyword>
<dbReference type="OrthoDB" id="1470350at2759"/>
<dbReference type="InterPro" id="IPR002974">
    <property type="entry name" value="Cyt_P450_E_CYP52_ascomycetes"/>
</dbReference>
<dbReference type="PRINTS" id="PR01239">
    <property type="entry name" value="EP450IICYP52"/>
</dbReference>
<gene>
    <name evidence="8" type="ORF">L207DRAFT_448805</name>
</gene>
<keyword evidence="7" id="KW-0472">Membrane</keyword>
<keyword evidence="9" id="KW-1185">Reference proteome</keyword>
<dbReference type="SUPFAM" id="SSF48264">
    <property type="entry name" value="Cytochrome P450"/>
    <property type="match status" value="1"/>
</dbReference>
<dbReference type="InterPro" id="IPR001128">
    <property type="entry name" value="Cyt_P450"/>
</dbReference>
<evidence type="ECO:0000256" key="5">
    <source>
        <dbReference type="ARBA" id="ARBA00023004"/>
    </source>
</evidence>
<dbReference type="Pfam" id="PF00067">
    <property type="entry name" value="p450"/>
    <property type="match status" value="1"/>
</dbReference>